<keyword evidence="6 12" id="KW-0697">Rotamase</keyword>
<evidence type="ECO:0000256" key="8">
    <source>
        <dbReference type="ARBA" id="ARBA00023235"/>
    </source>
</evidence>
<dbReference type="InterPro" id="IPR008880">
    <property type="entry name" value="Trigger_fac_C"/>
</dbReference>
<accession>A0A9D1NEQ6</accession>
<comment type="catalytic activity">
    <reaction evidence="1 12 13">
        <text>[protein]-peptidylproline (omega=180) = [protein]-peptidylproline (omega=0)</text>
        <dbReference type="Rhea" id="RHEA:16237"/>
        <dbReference type="Rhea" id="RHEA-COMP:10747"/>
        <dbReference type="Rhea" id="RHEA-COMP:10748"/>
        <dbReference type="ChEBI" id="CHEBI:83833"/>
        <dbReference type="ChEBI" id="CHEBI:83834"/>
        <dbReference type="EC" id="5.2.1.8"/>
    </reaction>
</comment>
<dbReference type="SUPFAM" id="SSF54534">
    <property type="entry name" value="FKBP-like"/>
    <property type="match status" value="1"/>
</dbReference>
<dbReference type="Pfam" id="PF05698">
    <property type="entry name" value="Trigger_C"/>
    <property type="match status" value="1"/>
</dbReference>
<evidence type="ECO:0000256" key="1">
    <source>
        <dbReference type="ARBA" id="ARBA00000971"/>
    </source>
</evidence>
<evidence type="ECO:0000256" key="7">
    <source>
        <dbReference type="ARBA" id="ARBA00023186"/>
    </source>
</evidence>
<evidence type="ECO:0000256" key="4">
    <source>
        <dbReference type="ARBA" id="ARBA00016902"/>
    </source>
</evidence>
<dbReference type="Pfam" id="PF05697">
    <property type="entry name" value="Trigger_N"/>
    <property type="match status" value="1"/>
</dbReference>
<dbReference type="GO" id="GO:0044183">
    <property type="term" value="F:protein folding chaperone"/>
    <property type="evidence" value="ECO:0007669"/>
    <property type="project" value="TreeGrafter"/>
</dbReference>
<dbReference type="FunFam" id="3.10.50.40:FF:000001">
    <property type="entry name" value="Trigger factor"/>
    <property type="match status" value="1"/>
</dbReference>
<evidence type="ECO:0000256" key="14">
    <source>
        <dbReference type="RuleBase" id="RU003914"/>
    </source>
</evidence>
<dbReference type="AlphaFoldDB" id="A0A9D1NEQ6"/>
<comment type="subcellular location">
    <subcellularLocation>
        <location evidence="12">Cytoplasm</location>
    </subcellularLocation>
    <text evidence="12">About half TF is bound to the ribosome near the polypeptide exit tunnel while the other half is free in the cytoplasm.</text>
</comment>
<dbReference type="SUPFAM" id="SSF102735">
    <property type="entry name" value="Trigger factor ribosome-binding domain"/>
    <property type="match status" value="1"/>
</dbReference>
<name>A0A9D1NEQ6_9FIRM</name>
<dbReference type="GO" id="GO:0015031">
    <property type="term" value="P:protein transport"/>
    <property type="evidence" value="ECO:0007669"/>
    <property type="project" value="UniProtKB-UniRule"/>
</dbReference>
<gene>
    <name evidence="12" type="primary">tig</name>
    <name evidence="16" type="ORF">IAA62_02140</name>
</gene>
<organism evidence="16 17">
    <name type="scientific">Candidatus Caccopulliclostridium gallistercoris</name>
    <dbReference type="NCBI Taxonomy" id="2840719"/>
    <lineage>
        <taxon>Bacteria</taxon>
        <taxon>Bacillati</taxon>
        <taxon>Bacillota</taxon>
        <taxon>Clostridia</taxon>
        <taxon>Candidatus Caccopulliclostridium</taxon>
    </lineage>
</organism>
<dbReference type="InterPro" id="IPR001179">
    <property type="entry name" value="PPIase_FKBP_dom"/>
</dbReference>
<dbReference type="SUPFAM" id="SSF109998">
    <property type="entry name" value="Triger factor/SurA peptide-binding domain-like"/>
    <property type="match status" value="1"/>
</dbReference>
<evidence type="ECO:0000256" key="6">
    <source>
        <dbReference type="ARBA" id="ARBA00023110"/>
    </source>
</evidence>
<reference evidence="16" key="2">
    <citation type="journal article" date="2021" name="PeerJ">
        <title>Extensive microbial diversity within the chicken gut microbiome revealed by metagenomics and culture.</title>
        <authorList>
            <person name="Gilroy R."/>
            <person name="Ravi A."/>
            <person name="Getino M."/>
            <person name="Pursley I."/>
            <person name="Horton D.L."/>
            <person name="Alikhan N.F."/>
            <person name="Baker D."/>
            <person name="Gharbi K."/>
            <person name="Hall N."/>
            <person name="Watson M."/>
            <person name="Adriaenssens E.M."/>
            <person name="Foster-Nyarko E."/>
            <person name="Jarju S."/>
            <person name="Secka A."/>
            <person name="Antonio M."/>
            <person name="Oren A."/>
            <person name="Chaudhuri R.R."/>
            <person name="La Ragione R."/>
            <person name="Hildebrand F."/>
            <person name="Pallen M.J."/>
        </authorList>
    </citation>
    <scope>NUCLEOTIDE SEQUENCE</scope>
    <source>
        <strain evidence="16">CHK186-9395</strain>
    </source>
</reference>
<comment type="domain">
    <text evidence="12">Consists of 3 domains; the N-terminus binds the ribosome, the middle domain has PPIase activity, while the C-terminus has intrinsic chaperone activity on its own.</text>
</comment>
<dbReference type="GO" id="GO:0003755">
    <property type="term" value="F:peptidyl-prolyl cis-trans isomerase activity"/>
    <property type="evidence" value="ECO:0007669"/>
    <property type="project" value="UniProtKB-UniRule"/>
</dbReference>
<dbReference type="GO" id="GO:0005737">
    <property type="term" value="C:cytoplasm"/>
    <property type="evidence" value="ECO:0007669"/>
    <property type="project" value="UniProtKB-SubCell"/>
</dbReference>
<dbReference type="GO" id="GO:0043022">
    <property type="term" value="F:ribosome binding"/>
    <property type="evidence" value="ECO:0007669"/>
    <property type="project" value="TreeGrafter"/>
</dbReference>
<comment type="caution">
    <text evidence="16">The sequence shown here is derived from an EMBL/GenBank/DDBJ whole genome shotgun (WGS) entry which is preliminary data.</text>
</comment>
<keyword evidence="8 12" id="KW-0413">Isomerase</keyword>
<sequence>MYTAEKIEGDKFKVKISLTAQEWNEYVNEAYEQNKGKFSVQGFRKGKVPKKVIEQNYGADIFFDDALQLAFSKEYGDMLAKETEIEPVDHPDVSLEKFDSDGLVLNVTVQSMPEVKLGKYKGLEIESAKGEVEEKQVEKELNQVRERNARYVEVQREAKLGDFVTIDFSGSIDGVKFPGGEAKDYRLELGSKSFIEGFEEQIVGMKIGETKTIKVTFPENYHAEELKGKPADFEITLKGVEEKQLPELNDEFASNVSEFETLDEYKKDIRKHLEETLNERLERETENNIIKAVVKEAEVNIPECMVESQLDAYMKDMETRLAYQGLKLDDYCKYMNTTPENIRKENHDHALETVKTRLAIEKIIEVENLKVTDEELDSKLEEVAKKYNKTVDDYKKSLGEKQLIYFENDILMDKLVKFLKENNKLI</sequence>
<dbReference type="InterPro" id="IPR027304">
    <property type="entry name" value="Trigger_fact/SurA_dom_sf"/>
</dbReference>
<keyword evidence="7 12" id="KW-0143">Chaperone</keyword>
<dbReference type="Pfam" id="PF00254">
    <property type="entry name" value="FKBP_C"/>
    <property type="match status" value="1"/>
</dbReference>
<dbReference type="HAMAP" id="MF_00303">
    <property type="entry name" value="Trigger_factor_Tig"/>
    <property type="match status" value="1"/>
</dbReference>
<dbReference type="EMBL" id="DVOJ01000007">
    <property type="protein sequence ID" value="HIV01339.1"/>
    <property type="molecule type" value="Genomic_DNA"/>
</dbReference>
<dbReference type="InterPro" id="IPR005215">
    <property type="entry name" value="Trig_fac"/>
</dbReference>
<evidence type="ECO:0000256" key="9">
    <source>
        <dbReference type="ARBA" id="ARBA00023306"/>
    </source>
</evidence>
<keyword evidence="9 12" id="KW-0131">Cell cycle</keyword>
<dbReference type="Gene3D" id="3.10.50.40">
    <property type="match status" value="1"/>
</dbReference>
<dbReference type="PIRSF" id="PIRSF003095">
    <property type="entry name" value="Trigger_factor"/>
    <property type="match status" value="1"/>
</dbReference>
<dbReference type="Gene3D" id="3.30.70.1050">
    <property type="entry name" value="Trigger factor ribosome-binding domain"/>
    <property type="match status" value="1"/>
</dbReference>
<dbReference type="PANTHER" id="PTHR30560:SF3">
    <property type="entry name" value="TRIGGER FACTOR-LIKE PROTEIN TIG, CHLOROPLASTIC"/>
    <property type="match status" value="1"/>
</dbReference>
<evidence type="ECO:0000256" key="2">
    <source>
        <dbReference type="ARBA" id="ARBA00005464"/>
    </source>
</evidence>
<keyword evidence="5 12" id="KW-0132">Cell division</keyword>
<dbReference type="PANTHER" id="PTHR30560">
    <property type="entry name" value="TRIGGER FACTOR CHAPERONE AND PEPTIDYL-PROLYL CIS/TRANS ISOMERASE"/>
    <property type="match status" value="1"/>
</dbReference>
<dbReference type="InterPro" id="IPR037041">
    <property type="entry name" value="Trigger_fac_C_sf"/>
</dbReference>
<evidence type="ECO:0000256" key="5">
    <source>
        <dbReference type="ARBA" id="ARBA00022618"/>
    </source>
</evidence>
<dbReference type="GO" id="GO:0043335">
    <property type="term" value="P:protein unfolding"/>
    <property type="evidence" value="ECO:0007669"/>
    <property type="project" value="TreeGrafter"/>
</dbReference>
<evidence type="ECO:0000256" key="13">
    <source>
        <dbReference type="PROSITE-ProRule" id="PRU00277"/>
    </source>
</evidence>
<dbReference type="InterPro" id="IPR046357">
    <property type="entry name" value="PPIase_dom_sf"/>
</dbReference>
<dbReference type="InterPro" id="IPR036611">
    <property type="entry name" value="Trigger_fac_ribosome-bd_sf"/>
</dbReference>
<feature type="domain" description="PPIase FKBP-type" evidence="15">
    <location>
        <begin position="161"/>
        <end position="249"/>
    </location>
</feature>
<evidence type="ECO:0000256" key="12">
    <source>
        <dbReference type="HAMAP-Rule" id="MF_00303"/>
    </source>
</evidence>
<dbReference type="Gene3D" id="1.10.3120.10">
    <property type="entry name" value="Trigger factor, C-terminal domain"/>
    <property type="match status" value="1"/>
</dbReference>
<dbReference type="InterPro" id="IPR008881">
    <property type="entry name" value="Trigger_fac_ribosome-bd_bac"/>
</dbReference>
<dbReference type="GO" id="GO:0051301">
    <property type="term" value="P:cell division"/>
    <property type="evidence" value="ECO:0007669"/>
    <property type="project" value="UniProtKB-KW"/>
</dbReference>
<evidence type="ECO:0000313" key="16">
    <source>
        <dbReference type="EMBL" id="HIV01339.1"/>
    </source>
</evidence>
<evidence type="ECO:0000313" key="17">
    <source>
        <dbReference type="Proteomes" id="UP000886861"/>
    </source>
</evidence>
<dbReference type="PROSITE" id="PS50059">
    <property type="entry name" value="FKBP_PPIASE"/>
    <property type="match status" value="1"/>
</dbReference>
<evidence type="ECO:0000256" key="11">
    <source>
        <dbReference type="ARBA" id="ARBA00029986"/>
    </source>
</evidence>
<dbReference type="Proteomes" id="UP000886861">
    <property type="component" value="Unassembled WGS sequence"/>
</dbReference>
<comment type="function">
    <text evidence="10 12">Involved in protein export. Acts as a chaperone by maintaining the newly synthesized protein in an open conformation. Functions as a peptidyl-prolyl cis-trans isomerase.</text>
</comment>
<dbReference type="EC" id="5.2.1.8" evidence="3 12"/>
<dbReference type="GO" id="GO:0051083">
    <property type="term" value="P:'de novo' cotranslational protein folding"/>
    <property type="evidence" value="ECO:0007669"/>
    <property type="project" value="TreeGrafter"/>
</dbReference>
<evidence type="ECO:0000256" key="10">
    <source>
        <dbReference type="ARBA" id="ARBA00024849"/>
    </source>
</evidence>
<evidence type="ECO:0000256" key="3">
    <source>
        <dbReference type="ARBA" id="ARBA00013194"/>
    </source>
</evidence>
<proteinExistence type="inferred from homology"/>
<reference evidence="16" key="1">
    <citation type="submission" date="2020-10" db="EMBL/GenBank/DDBJ databases">
        <authorList>
            <person name="Gilroy R."/>
        </authorList>
    </citation>
    <scope>NUCLEOTIDE SEQUENCE</scope>
    <source>
        <strain evidence="16">CHK186-9395</strain>
    </source>
</reference>
<keyword evidence="12" id="KW-0963">Cytoplasm</keyword>
<dbReference type="NCBIfam" id="TIGR00115">
    <property type="entry name" value="tig"/>
    <property type="match status" value="1"/>
</dbReference>
<comment type="similarity">
    <text evidence="2 12 14">Belongs to the FKBP-type PPIase family. Tig subfamily.</text>
</comment>
<protein>
    <recommendedName>
        <fullName evidence="4 12">Trigger factor</fullName>
        <shortName evidence="12">TF</shortName>
        <ecNumber evidence="3 12">5.2.1.8</ecNumber>
    </recommendedName>
    <alternativeName>
        <fullName evidence="11 12">PPIase</fullName>
    </alternativeName>
</protein>
<evidence type="ECO:0000259" key="15">
    <source>
        <dbReference type="PROSITE" id="PS50059"/>
    </source>
</evidence>